<feature type="compositionally biased region" description="Polar residues" evidence="1">
    <location>
        <begin position="75"/>
        <end position="90"/>
    </location>
</feature>
<accession>A0A7R8YPX3</accession>
<reference evidence="2 3" key="1">
    <citation type="submission" date="2020-11" db="EMBL/GenBank/DDBJ databases">
        <authorList>
            <person name="Wallbank WR R."/>
            <person name="Pardo Diaz C."/>
            <person name="Kozak K."/>
            <person name="Martin S."/>
            <person name="Jiggins C."/>
            <person name="Moest M."/>
            <person name="Warren A I."/>
            <person name="Generalovic N T."/>
            <person name="Byers J.R.P. K."/>
            <person name="Montejo-Kovacevich G."/>
            <person name="Yen C E."/>
        </authorList>
    </citation>
    <scope>NUCLEOTIDE SEQUENCE [LARGE SCALE GENOMIC DNA]</scope>
</reference>
<organism evidence="2 3">
    <name type="scientific">Hermetia illucens</name>
    <name type="common">Black soldier fly</name>
    <dbReference type="NCBI Taxonomy" id="343691"/>
    <lineage>
        <taxon>Eukaryota</taxon>
        <taxon>Metazoa</taxon>
        <taxon>Ecdysozoa</taxon>
        <taxon>Arthropoda</taxon>
        <taxon>Hexapoda</taxon>
        <taxon>Insecta</taxon>
        <taxon>Pterygota</taxon>
        <taxon>Neoptera</taxon>
        <taxon>Endopterygota</taxon>
        <taxon>Diptera</taxon>
        <taxon>Brachycera</taxon>
        <taxon>Stratiomyomorpha</taxon>
        <taxon>Stratiomyidae</taxon>
        <taxon>Hermetiinae</taxon>
        <taxon>Hermetia</taxon>
    </lineage>
</organism>
<keyword evidence="3" id="KW-1185">Reference proteome</keyword>
<evidence type="ECO:0000313" key="2">
    <source>
        <dbReference type="EMBL" id="CAD7077834.1"/>
    </source>
</evidence>
<dbReference type="Proteomes" id="UP000594454">
    <property type="component" value="Chromosome 1"/>
</dbReference>
<protein>
    <submittedName>
        <fullName evidence="2">Uncharacterized protein</fullName>
    </submittedName>
</protein>
<sequence>MYFLPDSLAKKLMKSSKIIVVDQRFTTLCCRLDIRNRGKVATSNPSKTYSSPSSQPSISPSSSRSSSQVALSISTRSISESAELETQQQLDSREQLKLNSSPILPCDSDNATESKEQIIRVFPDYHSDTVGSDDRRQTIAESGAVTSFKISRAKDDNGAISREIIGANSFTNIELDNQQNSISSVESGGGGGGGGGGDNLAATVSLHQQPHTQQNLQPKYTARATIASTSGVMTG</sequence>
<evidence type="ECO:0000256" key="1">
    <source>
        <dbReference type="SAM" id="MobiDB-lite"/>
    </source>
</evidence>
<proteinExistence type="predicted"/>
<name>A0A7R8YPX3_HERIL</name>
<dbReference type="AlphaFoldDB" id="A0A7R8YPX3"/>
<gene>
    <name evidence="2" type="ORF">HERILL_LOCUS1143</name>
</gene>
<feature type="compositionally biased region" description="Gly residues" evidence="1">
    <location>
        <begin position="187"/>
        <end position="198"/>
    </location>
</feature>
<dbReference type="EMBL" id="LR899009">
    <property type="protein sequence ID" value="CAD7077834.1"/>
    <property type="molecule type" value="Genomic_DNA"/>
</dbReference>
<feature type="compositionally biased region" description="Low complexity" evidence="1">
    <location>
        <begin position="43"/>
        <end position="74"/>
    </location>
</feature>
<evidence type="ECO:0000313" key="3">
    <source>
        <dbReference type="Proteomes" id="UP000594454"/>
    </source>
</evidence>
<dbReference type="InParanoid" id="A0A7R8YPX3"/>
<feature type="region of interest" description="Disordered" evidence="1">
    <location>
        <begin position="40"/>
        <end position="109"/>
    </location>
</feature>
<feature type="region of interest" description="Disordered" evidence="1">
    <location>
        <begin position="181"/>
        <end position="202"/>
    </location>
</feature>